<name>A0ABV5FUG0_9MICC</name>
<proteinExistence type="predicted"/>
<comment type="caution">
    <text evidence="1">The sequence shown here is derived from an EMBL/GenBank/DDBJ whole genome shotgun (WGS) entry which is preliminary data.</text>
</comment>
<protein>
    <submittedName>
        <fullName evidence="1">Uncharacterized protein</fullName>
    </submittedName>
</protein>
<gene>
    <name evidence="1" type="ORF">ACFFX0_03610</name>
</gene>
<reference evidence="1 2" key="1">
    <citation type="submission" date="2024-09" db="EMBL/GenBank/DDBJ databases">
        <authorList>
            <person name="Sun Q."/>
            <person name="Mori K."/>
        </authorList>
    </citation>
    <scope>NUCLEOTIDE SEQUENCE [LARGE SCALE GENOMIC DNA]</scope>
    <source>
        <strain evidence="1 2">CCM 7609</strain>
    </source>
</reference>
<evidence type="ECO:0000313" key="2">
    <source>
        <dbReference type="Proteomes" id="UP001589575"/>
    </source>
</evidence>
<sequence>MDHPARGVVPRRPAARVPAHVGLQPFVAEGVADEDAPVPLGVRRESLPIHPQHAGGGDGLVAAAFQQLAQALLALEERFRLHVVCRDGDAR</sequence>
<organism evidence="1 2">
    <name type="scientific">Citricoccus parietis</name>
    <dbReference type="NCBI Taxonomy" id="592307"/>
    <lineage>
        <taxon>Bacteria</taxon>
        <taxon>Bacillati</taxon>
        <taxon>Actinomycetota</taxon>
        <taxon>Actinomycetes</taxon>
        <taxon>Micrococcales</taxon>
        <taxon>Micrococcaceae</taxon>
        <taxon>Citricoccus</taxon>
    </lineage>
</organism>
<evidence type="ECO:0000313" key="1">
    <source>
        <dbReference type="EMBL" id="MFB9070319.1"/>
    </source>
</evidence>
<accession>A0ABV5FUG0</accession>
<dbReference type="EMBL" id="JBHMFI010000001">
    <property type="protein sequence ID" value="MFB9070319.1"/>
    <property type="molecule type" value="Genomic_DNA"/>
</dbReference>
<keyword evidence="2" id="KW-1185">Reference proteome</keyword>
<dbReference type="Proteomes" id="UP001589575">
    <property type="component" value="Unassembled WGS sequence"/>
</dbReference>